<evidence type="ECO:0008006" key="3">
    <source>
        <dbReference type="Google" id="ProtNLM"/>
    </source>
</evidence>
<accession>X0V5T3</accession>
<feature type="non-terminal residue" evidence="2">
    <location>
        <position position="1"/>
    </location>
</feature>
<dbReference type="AlphaFoldDB" id="X0V5T3"/>
<comment type="caution">
    <text evidence="2">The sequence shown here is derived from an EMBL/GenBank/DDBJ whole genome shotgun (WGS) entry which is preliminary data.</text>
</comment>
<evidence type="ECO:0000256" key="1">
    <source>
        <dbReference type="SAM" id="MobiDB-lite"/>
    </source>
</evidence>
<gene>
    <name evidence="2" type="ORF">S01H1_42433</name>
</gene>
<dbReference type="EMBL" id="BARS01026991">
    <property type="protein sequence ID" value="GAG06752.1"/>
    <property type="molecule type" value="Genomic_DNA"/>
</dbReference>
<protein>
    <recommendedName>
        <fullName evidence="3">Ku protein</fullName>
    </recommendedName>
</protein>
<organism evidence="2">
    <name type="scientific">marine sediment metagenome</name>
    <dbReference type="NCBI Taxonomy" id="412755"/>
    <lineage>
        <taxon>unclassified sequences</taxon>
        <taxon>metagenomes</taxon>
        <taxon>ecological metagenomes</taxon>
    </lineage>
</organism>
<reference evidence="2" key="1">
    <citation type="journal article" date="2014" name="Front. Microbiol.">
        <title>High frequency of phylogenetically diverse reductive dehalogenase-homologous genes in deep subseafloor sedimentary metagenomes.</title>
        <authorList>
            <person name="Kawai M."/>
            <person name="Futagami T."/>
            <person name="Toyoda A."/>
            <person name="Takaki Y."/>
            <person name="Nishi S."/>
            <person name="Hori S."/>
            <person name="Arai W."/>
            <person name="Tsubouchi T."/>
            <person name="Morono Y."/>
            <person name="Uchiyama I."/>
            <person name="Ito T."/>
            <person name="Fujiyama A."/>
            <person name="Inagaki F."/>
            <person name="Takami H."/>
        </authorList>
    </citation>
    <scope>NUCLEOTIDE SEQUENCE</scope>
    <source>
        <strain evidence="2">Expedition CK06-06</strain>
    </source>
</reference>
<sequence>KDRYQDSLLEVIKAKIEGIEPSIAVEEEHVQVLNLMEALKASVTKSVKMPRMVKKPAARTAEKVLKKQRKRA</sequence>
<evidence type="ECO:0000313" key="2">
    <source>
        <dbReference type="EMBL" id="GAG06752.1"/>
    </source>
</evidence>
<feature type="region of interest" description="Disordered" evidence="1">
    <location>
        <begin position="50"/>
        <end position="72"/>
    </location>
</feature>
<name>X0V5T3_9ZZZZ</name>
<proteinExistence type="predicted"/>